<dbReference type="RefSeq" id="WP_165046686.1">
    <property type="nucleotide sequence ID" value="NZ_JAALFE010000001.1"/>
</dbReference>
<dbReference type="Pfam" id="PF03372">
    <property type="entry name" value="Exo_endo_phos"/>
    <property type="match status" value="1"/>
</dbReference>
<dbReference type="InterPro" id="IPR005135">
    <property type="entry name" value="Endo/exonuclease/phosphatase"/>
</dbReference>
<feature type="domain" description="Endonuclease/exonuclease/phosphatase" evidence="2">
    <location>
        <begin position="5"/>
        <end position="274"/>
    </location>
</feature>
<organism evidence="3 4">
    <name type="scientific">Paragemmobacter kunshanensis</name>
    <dbReference type="NCBI Taxonomy" id="2583234"/>
    <lineage>
        <taxon>Bacteria</taxon>
        <taxon>Pseudomonadati</taxon>
        <taxon>Pseudomonadota</taxon>
        <taxon>Alphaproteobacteria</taxon>
        <taxon>Rhodobacterales</taxon>
        <taxon>Paracoccaceae</taxon>
        <taxon>Paragemmobacter</taxon>
    </lineage>
</organism>
<dbReference type="Gene3D" id="3.60.10.10">
    <property type="entry name" value="Endonuclease/exonuclease/phosphatase"/>
    <property type="match status" value="1"/>
</dbReference>
<dbReference type="PANTHER" id="PTHR14859">
    <property type="entry name" value="CALCOFLUOR WHITE HYPERSENSITIVE PROTEIN PRECURSOR"/>
    <property type="match status" value="1"/>
</dbReference>
<dbReference type="GO" id="GO:0016020">
    <property type="term" value="C:membrane"/>
    <property type="evidence" value="ECO:0007669"/>
    <property type="project" value="GOC"/>
</dbReference>
<gene>
    <name evidence="3" type="ORF">G5V65_01720</name>
</gene>
<dbReference type="Proteomes" id="UP000474758">
    <property type="component" value="Unassembled WGS sequence"/>
</dbReference>
<reference evidence="3 4" key="1">
    <citation type="submission" date="2020-02" db="EMBL/GenBank/DDBJ databases">
        <title>Rhodobacter translucens sp. nov., a novel bacterium isolated from activated sludge.</title>
        <authorList>
            <person name="Liu J."/>
        </authorList>
    </citation>
    <scope>NUCLEOTIDE SEQUENCE [LARGE SCALE GENOMIC DNA]</scope>
    <source>
        <strain evidence="3 4">HX-7-19</strain>
    </source>
</reference>
<dbReference type="PANTHER" id="PTHR14859:SF1">
    <property type="entry name" value="PGAP2-INTERACTING PROTEIN"/>
    <property type="match status" value="1"/>
</dbReference>
<evidence type="ECO:0000256" key="1">
    <source>
        <dbReference type="SAM" id="MobiDB-lite"/>
    </source>
</evidence>
<evidence type="ECO:0000259" key="2">
    <source>
        <dbReference type="Pfam" id="PF03372"/>
    </source>
</evidence>
<accession>A0A6M1TIA0</accession>
<dbReference type="GO" id="GO:0006506">
    <property type="term" value="P:GPI anchor biosynthetic process"/>
    <property type="evidence" value="ECO:0007669"/>
    <property type="project" value="TreeGrafter"/>
</dbReference>
<protein>
    <submittedName>
        <fullName evidence="3">EEP domain-containing protein</fullName>
    </submittedName>
</protein>
<comment type="caution">
    <text evidence="3">The sequence shown here is derived from an EMBL/GenBank/DDBJ whole genome shotgun (WGS) entry which is preliminary data.</text>
</comment>
<keyword evidence="4" id="KW-1185">Reference proteome</keyword>
<evidence type="ECO:0000313" key="4">
    <source>
        <dbReference type="Proteomes" id="UP000474758"/>
    </source>
</evidence>
<proteinExistence type="predicted"/>
<dbReference type="EMBL" id="JAALFE010000001">
    <property type="protein sequence ID" value="NGQ89599.1"/>
    <property type="molecule type" value="Genomic_DNA"/>
</dbReference>
<dbReference type="AlphaFoldDB" id="A0A6M1TIA0"/>
<dbReference type="InterPro" id="IPR051916">
    <property type="entry name" value="GPI-anchor_lipid_remodeler"/>
</dbReference>
<evidence type="ECO:0000313" key="3">
    <source>
        <dbReference type="EMBL" id="NGQ89599.1"/>
    </source>
</evidence>
<name>A0A6M1TIA0_9RHOB</name>
<sequence length="283" mass="31576">MKLTTWNIQYGFGADGTYSLARIADTLRTRDLIACQEVDRHWSRTNQDDQPALLASLLPDHHMVYAPAFDMALPGEKVKRRQFGPLILSRWPILWSRTWPLPKRRMLDPINTQTAALEAVIAHPSGPLKLVNLHLAHVGVEERLDQIAFLQHVLANPTVEGGPWSGTDDEPSRNWTEGEAEPPNPSRAIWAGDFNMEPGSAEYRALVAQTPYHPGARYAGGLIDPAAGMGLYTHEKVIAGQTRLRQLDHIFLTPDLAPLVTKVWTENENPASDHHPLHIDLAL</sequence>
<feature type="region of interest" description="Disordered" evidence="1">
    <location>
        <begin position="160"/>
        <end position="185"/>
    </location>
</feature>
<dbReference type="GO" id="GO:0003824">
    <property type="term" value="F:catalytic activity"/>
    <property type="evidence" value="ECO:0007669"/>
    <property type="project" value="InterPro"/>
</dbReference>
<dbReference type="SUPFAM" id="SSF56219">
    <property type="entry name" value="DNase I-like"/>
    <property type="match status" value="1"/>
</dbReference>
<dbReference type="InterPro" id="IPR036691">
    <property type="entry name" value="Endo/exonu/phosph_ase_sf"/>
</dbReference>